<evidence type="ECO:0000256" key="1">
    <source>
        <dbReference type="SAM" id="MobiDB-lite"/>
    </source>
</evidence>
<dbReference type="HOGENOM" id="CLU_032864_3_0_1"/>
<feature type="domain" description="KIB1-4 beta-propeller" evidence="2">
    <location>
        <begin position="38"/>
        <end position="319"/>
    </location>
</feature>
<dbReference type="SUPFAM" id="SSF63829">
    <property type="entry name" value="Calcium-dependent phosphotriesterase"/>
    <property type="match status" value="1"/>
</dbReference>
<dbReference type="PANTHER" id="PTHR33127">
    <property type="entry name" value="TRANSMEMBRANE PROTEIN"/>
    <property type="match status" value="1"/>
</dbReference>
<organism evidence="3">
    <name type="scientific">Oryza nivara</name>
    <name type="common">Indian wild rice</name>
    <name type="synonym">Oryza sativa f. spontanea</name>
    <dbReference type="NCBI Taxonomy" id="4536"/>
    <lineage>
        <taxon>Eukaryota</taxon>
        <taxon>Viridiplantae</taxon>
        <taxon>Streptophyta</taxon>
        <taxon>Embryophyta</taxon>
        <taxon>Tracheophyta</taxon>
        <taxon>Spermatophyta</taxon>
        <taxon>Magnoliopsida</taxon>
        <taxon>Liliopsida</taxon>
        <taxon>Poales</taxon>
        <taxon>Poaceae</taxon>
        <taxon>BOP clade</taxon>
        <taxon>Oryzoideae</taxon>
        <taxon>Oryzeae</taxon>
        <taxon>Oryzinae</taxon>
        <taxon>Oryza</taxon>
    </lineage>
</organism>
<dbReference type="EnsemblPlants" id="ONIVA02G22800.1">
    <property type="protein sequence ID" value="ONIVA02G22800.1"/>
    <property type="gene ID" value="ONIVA02G22800"/>
</dbReference>
<feature type="region of interest" description="Disordered" evidence="1">
    <location>
        <begin position="142"/>
        <end position="164"/>
    </location>
</feature>
<dbReference type="STRING" id="4536.A0A0E0G8B1"/>
<dbReference type="Gramene" id="ONIVA02G22800.1">
    <property type="protein sequence ID" value="ONIVA02G22800.1"/>
    <property type="gene ID" value="ONIVA02G22800"/>
</dbReference>
<proteinExistence type="predicted"/>
<evidence type="ECO:0000313" key="3">
    <source>
        <dbReference type="EnsemblPlants" id="ONIVA02G22800.1"/>
    </source>
</evidence>
<dbReference type="Pfam" id="PF03478">
    <property type="entry name" value="Beta-prop_KIB1-4"/>
    <property type="match status" value="1"/>
</dbReference>
<accession>A0A0E0G8B1</accession>
<dbReference type="AlphaFoldDB" id="A0A0E0G8B1"/>
<sequence>MEAGHKPSDALDRRLAPLLLLGVGHAAAADDGDGMSVYSLPRGEMLHLPCLHPGSAFVRDHRIWATPQGWLLMARRGSPETFLWDPFTGTRIGLSPDHDGTVLAVDHWRRRCLLSRRRPTDPGCVVLVVDLEDTVLWHCRPAPAGRGNGADEPPPPPPEEEDDQQWARHEYLQPGTPHHEHRDDVLRAIGRLTAVDGSKLLVDLVDHRLAVLELSSQEPVVTVVAAEGVSVACTSNSTNLVESDGELYCVWFRYPIRCLRIVARVSVYKLDYMAAKGSATWMKVKSLGGRRSFFIGQDRIGASFDAEEAGLKPNCNYYYWLLNNRAALYAHDMERGTTAVHNLYPDDLSYHLSPAITMMPTAR</sequence>
<reference evidence="3" key="1">
    <citation type="submission" date="2015-04" db="UniProtKB">
        <authorList>
            <consortium name="EnsemblPlants"/>
        </authorList>
    </citation>
    <scope>IDENTIFICATION</scope>
    <source>
        <strain evidence="3">SL10</strain>
    </source>
</reference>
<evidence type="ECO:0000313" key="4">
    <source>
        <dbReference type="Proteomes" id="UP000006591"/>
    </source>
</evidence>
<evidence type="ECO:0000259" key="2">
    <source>
        <dbReference type="Pfam" id="PF03478"/>
    </source>
</evidence>
<dbReference type="OMA" id="AHDMERG"/>
<dbReference type="Proteomes" id="UP000006591">
    <property type="component" value="Chromosome 2"/>
</dbReference>
<keyword evidence="4" id="KW-1185">Reference proteome</keyword>
<dbReference type="InterPro" id="IPR005174">
    <property type="entry name" value="KIB1-4_b-propeller"/>
</dbReference>
<name>A0A0E0G8B1_ORYNI</name>
<reference evidence="3" key="2">
    <citation type="submission" date="2018-04" db="EMBL/GenBank/DDBJ databases">
        <title>OnivRS2 (Oryza nivara Reference Sequence Version 2).</title>
        <authorList>
            <person name="Zhang J."/>
            <person name="Kudrna D."/>
            <person name="Lee S."/>
            <person name="Talag J."/>
            <person name="Rajasekar S."/>
            <person name="Welchert J."/>
            <person name="Hsing Y.-I."/>
            <person name="Wing R.A."/>
        </authorList>
    </citation>
    <scope>NUCLEOTIDE SEQUENCE [LARGE SCALE GENOMIC DNA]</scope>
    <source>
        <strain evidence="3">SL10</strain>
    </source>
</reference>
<protein>
    <recommendedName>
        <fullName evidence="2">KIB1-4 beta-propeller domain-containing protein</fullName>
    </recommendedName>
</protein>
<dbReference type="PANTHER" id="PTHR33127:SF5">
    <property type="entry name" value="TRANSMEMBRANE PROTEIN"/>
    <property type="match status" value="1"/>
</dbReference>